<feature type="domain" description="Glutamine amidotransferase" evidence="10">
    <location>
        <begin position="310"/>
        <end position="531"/>
    </location>
</feature>
<evidence type="ECO:0000256" key="7">
    <source>
        <dbReference type="ARBA" id="ARBA00022975"/>
    </source>
</evidence>
<accession>A0ABQ7I138</accession>
<dbReference type="PROSITE" id="PS51273">
    <property type="entry name" value="GATASE_TYPE_1"/>
    <property type="match status" value="1"/>
</dbReference>
<keyword evidence="7 9" id="KW-0665">Pyrimidine biosynthesis</keyword>
<keyword evidence="13" id="KW-1185">Reference proteome</keyword>
<name>A0ABQ7I138_9MICR</name>
<dbReference type="InterPro" id="IPR029062">
    <property type="entry name" value="Class_I_gatase-like"/>
</dbReference>
<evidence type="ECO:0000256" key="6">
    <source>
        <dbReference type="ARBA" id="ARBA00022962"/>
    </source>
</evidence>
<dbReference type="PANTHER" id="PTHR11550:SF0">
    <property type="entry name" value="CTP SYNTHASE-RELATED"/>
    <property type="match status" value="1"/>
</dbReference>
<dbReference type="Pfam" id="PF06418">
    <property type="entry name" value="CTP_synth_N"/>
    <property type="match status" value="1"/>
</dbReference>
<keyword evidence="4 9" id="KW-0547">Nucleotide-binding</keyword>
<keyword evidence="3 9" id="KW-0436">Ligase</keyword>
<dbReference type="NCBIfam" id="NF003792">
    <property type="entry name" value="PRK05380.1"/>
    <property type="match status" value="1"/>
</dbReference>
<dbReference type="InterPro" id="IPR027417">
    <property type="entry name" value="P-loop_NTPase"/>
</dbReference>
<gene>
    <name evidence="12" type="primary">URA7</name>
    <name evidence="12" type="ORF">TCON_0664</name>
</gene>
<comment type="similarity">
    <text evidence="2 9">Belongs to the CTP synthase family.</text>
</comment>
<dbReference type="Gene3D" id="3.40.50.300">
    <property type="entry name" value="P-loop containing nucleotide triphosphate hydrolases"/>
    <property type="match status" value="1"/>
</dbReference>
<keyword evidence="5 9" id="KW-0067">ATP-binding</keyword>
<evidence type="ECO:0000259" key="10">
    <source>
        <dbReference type="Pfam" id="PF00117"/>
    </source>
</evidence>
<proteinExistence type="inferred from homology"/>
<dbReference type="EMBL" id="SBIQ01000027">
    <property type="protein sequence ID" value="KAF7684138.1"/>
    <property type="molecule type" value="Genomic_DNA"/>
</dbReference>
<comment type="caution">
    <text evidence="12">The sequence shown here is derived from an EMBL/GenBank/DDBJ whole genome shotgun (WGS) entry which is preliminary data.</text>
</comment>
<evidence type="ECO:0000256" key="4">
    <source>
        <dbReference type="ARBA" id="ARBA00022741"/>
    </source>
</evidence>
<evidence type="ECO:0000313" key="13">
    <source>
        <dbReference type="Proteomes" id="UP001516464"/>
    </source>
</evidence>
<evidence type="ECO:0000256" key="1">
    <source>
        <dbReference type="ARBA" id="ARBA00005171"/>
    </source>
</evidence>
<dbReference type="InterPro" id="IPR004468">
    <property type="entry name" value="CTP_synthase"/>
</dbReference>
<evidence type="ECO:0000256" key="3">
    <source>
        <dbReference type="ARBA" id="ARBA00022598"/>
    </source>
</evidence>
<comment type="pathway">
    <text evidence="1 9">Pyrimidine metabolism; CTP biosynthesis via de novo pathway; CTP from UDP: step 2/2.</text>
</comment>
<evidence type="ECO:0000259" key="11">
    <source>
        <dbReference type="Pfam" id="PF06418"/>
    </source>
</evidence>
<dbReference type="EC" id="6.3.4.2" evidence="9"/>
<dbReference type="InterPro" id="IPR017456">
    <property type="entry name" value="CTP_synthase_N"/>
</dbReference>
<comment type="catalytic activity">
    <reaction evidence="8 9">
        <text>UTP + L-glutamine + ATP + H2O = CTP + L-glutamate + ADP + phosphate + 2 H(+)</text>
        <dbReference type="Rhea" id="RHEA:26426"/>
        <dbReference type="ChEBI" id="CHEBI:15377"/>
        <dbReference type="ChEBI" id="CHEBI:15378"/>
        <dbReference type="ChEBI" id="CHEBI:29985"/>
        <dbReference type="ChEBI" id="CHEBI:30616"/>
        <dbReference type="ChEBI" id="CHEBI:37563"/>
        <dbReference type="ChEBI" id="CHEBI:43474"/>
        <dbReference type="ChEBI" id="CHEBI:46398"/>
        <dbReference type="ChEBI" id="CHEBI:58359"/>
        <dbReference type="ChEBI" id="CHEBI:456216"/>
        <dbReference type="EC" id="6.3.4.2"/>
    </reaction>
</comment>
<reference evidence="12 13" key="1">
    <citation type="submission" date="2019-01" db="EMBL/GenBank/DDBJ databases">
        <title>Genomes sequencing and comparative genomics of infectious freshwater microsporidia, Cucumispora dikerogammari and Thelohania contejeani.</title>
        <authorList>
            <person name="Cormier A."/>
            <person name="Giraud I."/>
            <person name="Wattier R."/>
            <person name="Teixeira M."/>
            <person name="Grandjean F."/>
            <person name="Rigaud T."/>
            <person name="Cordaux R."/>
        </authorList>
    </citation>
    <scope>NUCLEOTIDE SEQUENCE [LARGE SCALE GENOMIC DNA]</scope>
    <source>
        <strain evidence="12">T1</strain>
        <tissue evidence="12">Spores</tissue>
    </source>
</reference>
<dbReference type="SUPFAM" id="SSF52317">
    <property type="entry name" value="Class I glutamine amidotransferase-like"/>
    <property type="match status" value="1"/>
</dbReference>
<dbReference type="Proteomes" id="UP001516464">
    <property type="component" value="Unassembled WGS sequence"/>
</dbReference>
<organism evidence="12 13">
    <name type="scientific">Astathelohania contejeani</name>
    <dbReference type="NCBI Taxonomy" id="164912"/>
    <lineage>
        <taxon>Eukaryota</taxon>
        <taxon>Fungi</taxon>
        <taxon>Fungi incertae sedis</taxon>
        <taxon>Microsporidia</taxon>
        <taxon>Astathelohaniidae</taxon>
        <taxon>Astathelohania</taxon>
    </lineage>
</organism>
<evidence type="ECO:0000256" key="9">
    <source>
        <dbReference type="RuleBase" id="RU810713"/>
    </source>
</evidence>
<evidence type="ECO:0000256" key="5">
    <source>
        <dbReference type="ARBA" id="ARBA00022840"/>
    </source>
</evidence>
<evidence type="ECO:0000256" key="2">
    <source>
        <dbReference type="ARBA" id="ARBA00007533"/>
    </source>
</evidence>
<dbReference type="PANTHER" id="PTHR11550">
    <property type="entry name" value="CTP SYNTHASE"/>
    <property type="match status" value="1"/>
</dbReference>
<dbReference type="Pfam" id="PF00117">
    <property type="entry name" value="GATase"/>
    <property type="match status" value="1"/>
</dbReference>
<dbReference type="SUPFAM" id="SSF52540">
    <property type="entry name" value="P-loop containing nucleoside triphosphate hydrolases"/>
    <property type="match status" value="1"/>
</dbReference>
<keyword evidence="6 9" id="KW-0315">Glutamine amidotransferase</keyword>
<comment type="function">
    <text evidence="9">Catalyzes the ATP-dependent amination of UTP to CTP with either L-glutamine or ammonia as the source of nitrogen.</text>
</comment>
<dbReference type="CDD" id="cd03113">
    <property type="entry name" value="CTPS_N"/>
    <property type="match status" value="1"/>
</dbReference>
<feature type="domain" description="CTP synthase N-terminal" evidence="11">
    <location>
        <begin position="2"/>
        <end position="273"/>
    </location>
</feature>
<protein>
    <recommendedName>
        <fullName evidence="9">CTP synthase</fullName>
        <ecNumber evidence="9">6.3.4.2</ecNumber>
    </recommendedName>
    <alternativeName>
        <fullName evidence="9">UTP--ammonia ligase</fullName>
    </alternativeName>
</protein>
<sequence length="537" mass="59886">MKYIIVTGGSLSGIGKGVVASSTGVILQSRGCKVTFIKIDPYLNIDAGTLTPFDHGEVFVLRDGTEVDLDLGNYERFLDIDLSNEHCITTGKIYSEVIRMERKGDYMGKTVQIIPHVTNMILNKIMRAAEIPVKNKNGILSPEICIVELGGTIGDIESNVFVEALRQLRIKVGNNNFMVISVEHIPELINGELKTKPVQHSTRTAISLGIKPDIIVTRCNKTIDDVIRNKISNFCEVGLNNIYQLSDLSSVYEAPSNLDSQGYYMSISNLLKLNKKIESFDVSKHFSILLNKYEKTVRIGIVGKYICNSDCYLSISNALRFSGAHLECNVDLVWIESSELEEGYKFDMVKECHAILIPGGFGGRGVEGKILAIKHARENNIPILGICLGFQLMVIEFCRNVIGLPSANSEEFDESAEHKVITRIPELSSDGIGGTLRLGDKEVYLLNGKVKDAYGGAELIMERHRHRYEVNPQYVELLEKNGLRFVGKGDDGLRMEICEFDDHPFMVAVQYHPEFNARPKNPQCLFTALIKNALNNF</sequence>
<dbReference type="NCBIfam" id="TIGR00337">
    <property type="entry name" value="PyrG"/>
    <property type="match status" value="1"/>
</dbReference>
<dbReference type="InterPro" id="IPR033828">
    <property type="entry name" value="GATase1_CTP_Synthase"/>
</dbReference>
<evidence type="ECO:0000313" key="12">
    <source>
        <dbReference type="EMBL" id="KAF7684138.1"/>
    </source>
</evidence>
<dbReference type="CDD" id="cd01746">
    <property type="entry name" value="GATase1_CTP_Synthase"/>
    <property type="match status" value="1"/>
</dbReference>
<dbReference type="InterPro" id="IPR017926">
    <property type="entry name" value="GATASE"/>
</dbReference>
<evidence type="ECO:0000256" key="8">
    <source>
        <dbReference type="ARBA" id="ARBA00047781"/>
    </source>
</evidence>
<dbReference type="Gene3D" id="3.40.50.880">
    <property type="match status" value="1"/>
</dbReference>